<name>A0A512BL76_9HYPH</name>
<gene>
    <name evidence="2" type="ORF">MAE02_04150</name>
</gene>
<accession>A0A512BL76</accession>
<sequence length="134" mass="13888">MLSAGAALILLGSVGSADAQYRYRHGYYRGGWGGGAVAAGVVGGLVLGGLAAAAARPAYAYPYGYGYAPPPPPPYYGGYYQSAPVYGPTYGYPAYGGGVVYSADPYAAYHEVRGGYRTVYRRGYGRVIIGGPAY</sequence>
<dbReference type="AlphaFoldDB" id="A0A512BL76"/>
<evidence type="ECO:0000313" key="3">
    <source>
        <dbReference type="Proteomes" id="UP000321085"/>
    </source>
</evidence>
<evidence type="ECO:0000313" key="2">
    <source>
        <dbReference type="EMBL" id="GEO12719.1"/>
    </source>
</evidence>
<comment type="caution">
    <text evidence="2">The sequence shown here is derived from an EMBL/GenBank/DDBJ whole genome shotgun (WGS) entry which is preliminary data.</text>
</comment>
<proteinExistence type="predicted"/>
<reference evidence="2 3" key="1">
    <citation type="submission" date="2019-07" db="EMBL/GenBank/DDBJ databases">
        <title>Whole genome shotgun sequence of Microvirga aerophila NBRC 106136.</title>
        <authorList>
            <person name="Hosoyama A."/>
            <person name="Uohara A."/>
            <person name="Ohji S."/>
            <person name="Ichikawa N."/>
        </authorList>
    </citation>
    <scope>NUCLEOTIDE SEQUENCE [LARGE SCALE GENOMIC DNA]</scope>
    <source>
        <strain evidence="2 3">NBRC 106136</strain>
    </source>
</reference>
<keyword evidence="3" id="KW-1185">Reference proteome</keyword>
<evidence type="ECO:0000256" key="1">
    <source>
        <dbReference type="SAM" id="Phobius"/>
    </source>
</evidence>
<feature type="transmembrane region" description="Helical" evidence="1">
    <location>
        <begin position="32"/>
        <end position="55"/>
    </location>
</feature>
<dbReference type="EMBL" id="BJYU01000002">
    <property type="protein sequence ID" value="GEO12719.1"/>
    <property type="molecule type" value="Genomic_DNA"/>
</dbReference>
<keyword evidence="1" id="KW-1133">Transmembrane helix</keyword>
<keyword evidence="1" id="KW-0472">Membrane</keyword>
<dbReference type="Proteomes" id="UP000321085">
    <property type="component" value="Unassembled WGS sequence"/>
</dbReference>
<keyword evidence="1" id="KW-0812">Transmembrane</keyword>
<organism evidence="2 3">
    <name type="scientific">Microvirga aerophila</name>
    <dbReference type="NCBI Taxonomy" id="670291"/>
    <lineage>
        <taxon>Bacteria</taxon>
        <taxon>Pseudomonadati</taxon>
        <taxon>Pseudomonadota</taxon>
        <taxon>Alphaproteobacteria</taxon>
        <taxon>Hyphomicrobiales</taxon>
        <taxon>Methylobacteriaceae</taxon>
        <taxon>Microvirga</taxon>
    </lineage>
</organism>
<protein>
    <submittedName>
        <fullName evidence="2">Uncharacterized protein</fullName>
    </submittedName>
</protein>